<dbReference type="InterPro" id="IPR001965">
    <property type="entry name" value="Znf_PHD"/>
</dbReference>
<feature type="binding site" evidence="11">
    <location>
        <position position="417"/>
    </location>
    <ligand>
        <name>Zn(2+)</name>
        <dbReference type="ChEBI" id="CHEBI:29105"/>
        <label>1</label>
    </ligand>
</feature>
<dbReference type="PROSITE" id="PS01359">
    <property type="entry name" value="ZF_PHD_1"/>
    <property type="match status" value="1"/>
</dbReference>
<feature type="compositionally biased region" description="Polar residues" evidence="14">
    <location>
        <begin position="207"/>
        <end position="219"/>
    </location>
</feature>
<proteinExistence type="inferred from homology"/>
<evidence type="ECO:0000256" key="11">
    <source>
        <dbReference type="PIRSR" id="PIRSR628651-51"/>
    </source>
</evidence>
<dbReference type="InterPro" id="IPR013083">
    <property type="entry name" value="Znf_RING/FYVE/PHD"/>
</dbReference>
<dbReference type="EMBL" id="KZ269981">
    <property type="protein sequence ID" value="OZC11332.1"/>
    <property type="molecule type" value="Genomic_DNA"/>
</dbReference>
<dbReference type="AlphaFoldDB" id="A0A238C1G0"/>
<dbReference type="PANTHER" id="PTHR10333">
    <property type="entry name" value="INHIBITOR OF GROWTH PROTEIN"/>
    <property type="match status" value="1"/>
</dbReference>
<evidence type="ECO:0000256" key="4">
    <source>
        <dbReference type="ARBA" id="ARBA00022723"/>
    </source>
</evidence>
<comment type="function">
    <text evidence="13">Component of an histone acetyltransferase complex.</text>
</comment>
<evidence type="ECO:0000256" key="9">
    <source>
        <dbReference type="ARBA" id="ARBA00023163"/>
    </source>
</evidence>
<feature type="binding site" evidence="11">
    <location>
        <position position="436"/>
    </location>
    <ligand>
        <name>Zn(2+)</name>
        <dbReference type="ChEBI" id="CHEBI:29105"/>
        <label>2</label>
    </ligand>
</feature>
<feature type="binding site" evidence="11">
    <location>
        <position position="395"/>
    </location>
    <ligand>
        <name>Zn(2+)</name>
        <dbReference type="ChEBI" id="CHEBI:29105"/>
        <label>1</label>
    </ligand>
</feature>
<dbReference type="OrthoDB" id="5411773at2759"/>
<dbReference type="SMART" id="SM00249">
    <property type="entry name" value="PHD"/>
    <property type="match status" value="1"/>
</dbReference>
<dbReference type="GO" id="GO:0035267">
    <property type="term" value="C:NuA4 histone acetyltransferase complex"/>
    <property type="evidence" value="ECO:0007669"/>
    <property type="project" value="TreeGrafter"/>
</dbReference>
<dbReference type="Gene3D" id="6.10.140.1740">
    <property type="match status" value="1"/>
</dbReference>
<dbReference type="CDD" id="cd15587">
    <property type="entry name" value="PHD_Yng1p_like"/>
    <property type="match status" value="1"/>
</dbReference>
<feature type="binding site" evidence="11">
    <location>
        <position position="406"/>
    </location>
    <ligand>
        <name>Zn(2+)</name>
        <dbReference type="ChEBI" id="CHEBI:29105"/>
        <label>2</label>
    </ligand>
</feature>
<evidence type="ECO:0000256" key="6">
    <source>
        <dbReference type="ARBA" id="ARBA00022833"/>
    </source>
</evidence>
<keyword evidence="17" id="KW-1185">Reference proteome</keyword>
<organism evidence="16 17">
    <name type="scientific">Onchocerca flexuosa</name>
    <dbReference type="NCBI Taxonomy" id="387005"/>
    <lineage>
        <taxon>Eukaryota</taxon>
        <taxon>Metazoa</taxon>
        <taxon>Ecdysozoa</taxon>
        <taxon>Nematoda</taxon>
        <taxon>Chromadorea</taxon>
        <taxon>Rhabditida</taxon>
        <taxon>Spirurina</taxon>
        <taxon>Spiruromorpha</taxon>
        <taxon>Filarioidea</taxon>
        <taxon>Onchocercidae</taxon>
        <taxon>Onchocerca</taxon>
    </lineage>
</organism>
<keyword evidence="9" id="KW-0804">Transcription</keyword>
<dbReference type="GO" id="GO:0005634">
    <property type="term" value="C:nucleus"/>
    <property type="evidence" value="ECO:0007669"/>
    <property type="project" value="UniProtKB-SubCell"/>
</dbReference>
<evidence type="ECO:0000256" key="14">
    <source>
        <dbReference type="SAM" id="MobiDB-lite"/>
    </source>
</evidence>
<dbReference type="PANTHER" id="PTHR10333:SF103">
    <property type="entry name" value="INHIBITOR OF GROWTH PROTEIN 3"/>
    <property type="match status" value="1"/>
</dbReference>
<evidence type="ECO:0000256" key="1">
    <source>
        <dbReference type="ARBA" id="ARBA00004123"/>
    </source>
</evidence>
<evidence type="ECO:0000256" key="13">
    <source>
        <dbReference type="RuleBase" id="RU361213"/>
    </source>
</evidence>
<feature type="compositionally biased region" description="Polar residues" evidence="14">
    <location>
        <begin position="159"/>
        <end position="178"/>
    </location>
</feature>
<evidence type="ECO:0000313" key="16">
    <source>
        <dbReference type="EMBL" id="OZC11332.1"/>
    </source>
</evidence>
<evidence type="ECO:0000259" key="15">
    <source>
        <dbReference type="PROSITE" id="PS50016"/>
    </source>
</evidence>
<dbReference type="InterPro" id="IPR028651">
    <property type="entry name" value="ING_fam"/>
</dbReference>
<dbReference type="CDD" id="cd16858">
    <property type="entry name" value="ING_ING3_Yng2p"/>
    <property type="match status" value="1"/>
</dbReference>
<dbReference type="InterPro" id="IPR019787">
    <property type="entry name" value="Znf_PHD-finger"/>
</dbReference>
<dbReference type="InterPro" id="IPR024610">
    <property type="entry name" value="ING_N_histone-binding"/>
</dbReference>
<keyword evidence="4 11" id="KW-0479">Metal-binding</keyword>
<dbReference type="GO" id="GO:0006325">
    <property type="term" value="P:chromatin organization"/>
    <property type="evidence" value="ECO:0007669"/>
    <property type="project" value="UniProtKB-KW"/>
</dbReference>
<dbReference type="PROSITE" id="PS50016">
    <property type="entry name" value="ZF_PHD_2"/>
    <property type="match status" value="1"/>
</dbReference>
<dbReference type="SUPFAM" id="SSF57903">
    <property type="entry name" value="FYVE/PHD zinc finger"/>
    <property type="match status" value="1"/>
</dbReference>
<evidence type="ECO:0000256" key="5">
    <source>
        <dbReference type="ARBA" id="ARBA00022771"/>
    </source>
</evidence>
<evidence type="ECO:0000256" key="2">
    <source>
        <dbReference type="ARBA" id="ARBA00010210"/>
    </source>
</evidence>
<evidence type="ECO:0000256" key="3">
    <source>
        <dbReference type="ARBA" id="ARBA00022604"/>
    </source>
</evidence>
<dbReference type="SMART" id="SM01408">
    <property type="entry name" value="ING"/>
    <property type="match status" value="1"/>
</dbReference>
<comment type="domain">
    <text evidence="13">The PHD-type zinc finger mediates the binding to H3K4me3.</text>
</comment>
<feature type="binding site" evidence="11">
    <location>
        <position position="433"/>
    </location>
    <ligand>
        <name>Zn(2+)</name>
        <dbReference type="ChEBI" id="CHEBI:29105"/>
        <label>2</label>
    </ligand>
</feature>
<keyword evidence="5 12" id="KW-0863">Zinc-finger</keyword>
<keyword evidence="10 13" id="KW-0539">Nucleus</keyword>
<evidence type="ECO:0000313" key="17">
    <source>
        <dbReference type="Proteomes" id="UP000242913"/>
    </source>
</evidence>
<feature type="region of interest" description="Disordered" evidence="14">
    <location>
        <begin position="159"/>
        <end position="219"/>
    </location>
</feature>
<comment type="subcellular location">
    <subcellularLocation>
        <location evidence="1 13">Nucleus</location>
    </subcellularLocation>
</comment>
<evidence type="ECO:0000256" key="12">
    <source>
        <dbReference type="PROSITE-ProRule" id="PRU00146"/>
    </source>
</evidence>
<dbReference type="Proteomes" id="UP000242913">
    <property type="component" value="Unassembled WGS sequence"/>
</dbReference>
<sequence length="451" mass="50506">MLYLEDFLELLDQLPGELRDRSTEVRMLDLQAQQLHERANKERDEFFATGGTLPHDVKVKRYNEILELYAQAKALSDEKVAILDVCHSLLLKYSQKLNKEILHFKLELEADNPGITEQIERKFNEVEKNLFLQRKERRRRYREANANLAGIINGNSNAVSETSNIGTRGQRGQLNDSCESGPDVSAQTQQCGSHSLLSAAGPRDTESGPSGSRAQNVISERSSDLPPLKVIMRRSLVTPQKIIGISSVHPSTSVNAQPVASTAAGRGCNLIFILKAVKLLHIFKRDFKGDGWNDTLGQIPSTTSQVQFSMNFPKNISNPVTFIGTSGHSAPGQPMMSLAVQESRHGRPRKLTSRAQEMLYTMQRHERRGASFTSPELMQGSDDESDSDRRVWCFCREKAYGSMVACDDPVCRYEWFHYGCVNVIEKPKGKWFCPECAPKHSTSEMSGIGKT</sequence>
<dbReference type="InterPro" id="IPR019786">
    <property type="entry name" value="Zinc_finger_PHD-type_CS"/>
</dbReference>
<keyword evidence="8" id="KW-0805">Transcription regulation</keyword>
<reference evidence="16 17" key="1">
    <citation type="submission" date="2015-12" db="EMBL/GenBank/DDBJ databases">
        <title>Draft genome of the nematode, Onchocerca flexuosa.</title>
        <authorList>
            <person name="Mitreva M."/>
        </authorList>
    </citation>
    <scope>NUCLEOTIDE SEQUENCE [LARGE SCALE GENOMIC DNA]</scope>
    <source>
        <strain evidence="16">Red Deer</strain>
    </source>
</reference>
<feature type="binding site" evidence="11">
    <location>
        <position position="393"/>
    </location>
    <ligand>
        <name>Zn(2+)</name>
        <dbReference type="ChEBI" id="CHEBI:29105"/>
        <label>1</label>
    </ligand>
</feature>
<evidence type="ECO:0000256" key="7">
    <source>
        <dbReference type="ARBA" id="ARBA00022853"/>
    </source>
</evidence>
<accession>A0A238C1G0</accession>
<dbReference type="InterPro" id="IPR011011">
    <property type="entry name" value="Znf_FYVE_PHD"/>
</dbReference>
<keyword evidence="7 13" id="KW-0156">Chromatin regulator</keyword>
<comment type="subunit">
    <text evidence="13">Component of an histone acetyltransferase complex. Interacts with H3K4me3 and to a lesser extent with H3K4me2.</text>
</comment>
<dbReference type="GO" id="GO:0008270">
    <property type="term" value="F:zinc ion binding"/>
    <property type="evidence" value="ECO:0007669"/>
    <property type="project" value="UniProtKB-KW"/>
</dbReference>
<name>A0A238C1G0_9BILA</name>
<dbReference type="Gene3D" id="3.30.40.10">
    <property type="entry name" value="Zinc/RING finger domain, C3HC4 (zinc finger)"/>
    <property type="match status" value="1"/>
</dbReference>
<evidence type="ECO:0000256" key="8">
    <source>
        <dbReference type="ARBA" id="ARBA00023015"/>
    </source>
</evidence>
<feature type="binding site" evidence="11">
    <location>
        <position position="411"/>
    </location>
    <ligand>
        <name>Zn(2+)</name>
        <dbReference type="ChEBI" id="CHEBI:29105"/>
        <label>2</label>
    </ligand>
</feature>
<gene>
    <name evidence="16" type="ORF">X798_01748</name>
</gene>
<dbReference type="Pfam" id="PF12998">
    <property type="entry name" value="ING"/>
    <property type="match status" value="1"/>
</dbReference>
<keyword evidence="6 11" id="KW-0862">Zinc</keyword>
<keyword evidence="3" id="KW-0341">Growth regulation</keyword>
<feature type="domain" description="PHD-type" evidence="15">
    <location>
        <begin position="390"/>
        <end position="439"/>
    </location>
</feature>
<evidence type="ECO:0000256" key="10">
    <source>
        <dbReference type="ARBA" id="ARBA00023242"/>
    </source>
</evidence>
<protein>
    <recommendedName>
        <fullName evidence="13">Inhibitor of growth protein</fullName>
    </recommendedName>
</protein>
<feature type="binding site" evidence="11">
    <location>
        <position position="420"/>
    </location>
    <ligand>
        <name>Zn(2+)</name>
        <dbReference type="ChEBI" id="CHEBI:29105"/>
        <label>1</label>
    </ligand>
</feature>
<comment type="similarity">
    <text evidence="2 13">Belongs to the ING family.</text>
</comment>
<feature type="compositionally biased region" description="Polar residues" evidence="14">
    <location>
        <begin position="185"/>
        <end position="196"/>
    </location>
</feature>